<comment type="caution">
    <text evidence="1">The sequence shown here is derived from an EMBL/GenBank/DDBJ whole genome shotgun (WGS) entry which is preliminary data.</text>
</comment>
<evidence type="ECO:0000313" key="2">
    <source>
        <dbReference type="Proteomes" id="UP000537718"/>
    </source>
</evidence>
<accession>A0A7W8YTV3</accession>
<sequence length="313" mass="35709">MQAKYDWIPTECAPAEYPVQIYSGTFYYGDKGNIYIPGDKTVANGWGNDGSTHIAGDELKEVPHTLDLSWTSFVENKDYAGKFELNTKLIDSLFKLGFTSENSPGGHSNYHYVKVGMAPGGVVVVWLSGSDKQVEVGRYQAKKTKALDWKSVMPNMKGTMDDFTKQIQEDLPDKIKEQIKDHTIPFGKWDHWRKKFNWKPVITSDASINSLSLFTVNQEMEMMTVKELKAVKYEERSAVEKLYIFWVDDKQREMRSQLDFDEAETDKIFSALKPDEKAELILHVNNTGDVTAKLKTERGEAIFKAVKSTSYLR</sequence>
<dbReference type="EMBL" id="JACHCF010000005">
    <property type="protein sequence ID" value="MBB5621420.1"/>
    <property type="molecule type" value="Genomic_DNA"/>
</dbReference>
<protein>
    <recommendedName>
        <fullName evidence="3">DUF2931 family protein</fullName>
    </recommendedName>
</protein>
<proteinExistence type="predicted"/>
<dbReference type="AlphaFoldDB" id="A0A7W8YTV3"/>
<evidence type="ECO:0008006" key="3">
    <source>
        <dbReference type="Google" id="ProtNLM"/>
    </source>
</evidence>
<gene>
    <name evidence="1" type="ORF">HDE69_002481</name>
</gene>
<organism evidence="1 2">
    <name type="scientific">Pedobacter cryoconitis</name>
    <dbReference type="NCBI Taxonomy" id="188932"/>
    <lineage>
        <taxon>Bacteria</taxon>
        <taxon>Pseudomonadati</taxon>
        <taxon>Bacteroidota</taxon>
        <taxon>Sphingobacteriia</taxon>
        <taxon>Sphingobacteriales</taxon>
        <taxon>Sphingobacteriaceae</taxon>
        <taxon>Pedobacter</taxon>
    </lineage>
</organism>
<dbReference type="RefSeq" id="WP_221270646.1">
    <property type="nucleotide sequence ID" value="NZ_JACHCF010000005.1"/>
</dbReference>
<dbReference type="InterPro" id="IPR021326">
    <property type="entry name" value="DUF2931"/>
</dbReference>
<name>A0A7W8YTV3_9SPHI</name>
<evidence type="ECO:0000313" key="1">
    <source>
        <dbReference type="EMBL" id="MBB5621420.1"/>
    </source>
</evidence>
<dbReference type="Pfam" id="PF11153">
    <property type="entry name" value="DUF2931"/>
    <property type="match status" value="1"/>
</dbReference>
<reference evidence="1 2" key="1">
    <citation type="submission" date="2020-08" db="EMBL/GenBank/DDBJ databases">
        <title>Genomic Encyclopedia of Type Strains, Phase IV (KMG-V): Genome sequencing to study the core and pangenomes of soil and plant-associated prokaryotes.</title>
        <authorList>
            <person name="Whitman W."/>
        </authorList>
    </citation>
    <scope>NUCLEOTIDE SEQUENCE [LARGE SCALE GENOMIC DNA]</scope>
    <source>
        <strain evidence="1 2">MP7CTX6</strain>
    </source>
</reference>
<dbReference type="Proteomes" id="UP000537718">
    <property type="component" value="Unassembled WGS sequence"/>
</dbReference>